<organism evidence="2 3">
    <name type="scientific">Brevibacillus gelatini</name>
    <dbReference type="NCBI Taxonomy" id="1655277"/>
    <lineage>
        <taxon>Bacteria</taxon>
        <taxon>Bacillati</taxon>
        <taxon>Bacillota</taxon>
        <taxon>Bacilli</taxon>
        <taxon>Bacillales</taxon>
        <taxon>Paenibacillaceae</taxon>
        <taxon>Brevibacillus</taxon>
    </lineage>
</organism>
<feature type="region of interest" description="Disordered" evidence="1">
    <location>
        <begin position="1"/>
        <end position="32"/>
    </location>
</feature>
<dbReference type="RefSeq" id="WP_122903600.1">
    <property type="nucleotide sequence ID" value="NZ_RHHS01000013.1"/>
</dbReference>
<evidence type="ECO:0000313" key="2">
    <source>
        <dbReference type="EMBL" id="RNB59433.1"/>
    </source>
</evidence>
<dbReference type="Proteomes" id="UP000268829">
    <property type="component" value="Unassembled WGS sequence"/>
</dbReference>
<protein>
    <submittedName>
        <fullName evidence="2">Uncharacterized protein</fullName>
    </submittedName>
</protein>
<dbReference type="AlphaFoldDB" id="A0A3M8B7Z0"/>
<gene>
    <name evidence="2" type="ORF">EDM57_04635</name>
</gene>
<dbReference type="EMBL" id="RHHS01000013">
    <property type="protein sequence ID" value="RNB59433.1"/>
    <property type="molecule type" value="Genomic_DNA"/>
</dbReference>
<name>A0A3M8B7Z0_9BACL</name>
<proteinExistence type="predicted"/>
<feature type="compositionally biased region" description="Basic and acidic residues" evidence="1">
    <location>
        <begin position="1"/>
        <end position="13"/>
    </location>
</feature>
<keyword evidence="3" id="KW-1185">Reference proteome</keyword>
<evidence type="ECO:0000313" key="3">
    <source>
        <dbReference type="Proteomes" id="UP000268829"/>
    </source>
</evidence>
<accession>A0A3M8B7Z0</accession>
<reference evidence="2 3" key="1">
    <citation type="submission" date="2018-10" db="EMBL/GenBank/DDBJ databases">
        <title>Phylogenomics of Brevibacillus.</title>
        <authorList>
            <person name="Dunlap C."/>
        </authorList>
    </citation>
    <scope>NUCLEOTIDE SEQUENCE [LARGE SCALE GENOMIC DNA]</scope>
    <source>
        <strain evidence="2 3">DSM 100115</strain>
    </source>
</reference>
<evidence type="ECO:0000256" key="1">
    <source>
        <dbReference type="SAM" id="MobiDB-lite"/>
    </source>
</evidence>
<sequence>MDKNNDWHPKANEMIEGSDNLSDTEQEMTEEQKKYIDDVSKWLDSHQELLELNKNNGGTNEYTD</sequence>
<comment type="caution">
    <text evidence="2">The sequence shown here is derived from an EMBL/GenBank/DDBJ whole genome shotgun (WGS) entry which is preliminary data.</text>
</comment>